<keyword evidence="2" id="KW-1185">Reference proteome</keyword>
<dbReference type="AlphaFoldDB" id="A0A4Y2N890"/>
<proteinExistence type="predicted"/>
<protein>
    <submittedName>
        <fullName evidence="1">Uncharacterized protein</fullName>
    </submittedName>
</protein>
<accession>A0A4Y2N890</accession>
<organism evidence="1 2">
    <name type="scientific">Araneus ventricosus</name>
    <name type="common">Orbweaver spider</name>
    <name type="synonym">Epeira ventricosa</name>
    <dbReference type="NCBI Taxonomy" id="182803"/>
    <lineage>
        <taxon>Eukaryota</taxon>
        <taxon>Metazoa</taxon>
        <taxon>Ecdysozoa</taxon>
        <taxon>Arthropoda</taxon>
        <taxon>Chelicerata</taxon>
        <taxon>Arachnida</taxon>
        <taxon>Araneae</taxon>
        <taxon>Araneomorphae</taxon>
        <taxon>Entelegynae</taxon>
        <taxon>Araneoidea</taxon>
        <taxon>Araneidae</taxon>
        <taxon>Araneus</taxon>
    </lineage>
</organism>
<reference evidence="1 2" key="1">
    <citation type="journal article" date="2019" name="Sci. Rep.">
        <title>Orb-weaving spider Araneus ventricosus genome elucidates the spidroin gene catalogue.</title>
        <authorList>
            <person name="Kono N."/>
            <person name="Nakamura H."/>
            <person name="Ohtoshi R."/>
            <person name="Moran D.A.P."/>
            <person name="Shinohara A."/>
            <person name="Yoshida Y."/>
            <person name="Fujiwara M."/>
            <person name="Mori M."/>
            <person name="Tomita M."/>
            <person name="Arakawa K."/>
        </authorList>
    </citation>
    <scope>NUCLEOTIDE SEQUENCE [LARGE SCALE GENOMIC DNA]</scope>
</reference>
<feature type="non-terminal residue" evidence="1">
    <location>
        <position position="73"/>
    </location>
</feature>
<comment type="caution">
    <text evidence="1">The sequence shown here is derived from an EMBL/GenBank/DDBJ whole genome shotgun (WGS) entry which is preliminary data.</text>
</comment>
<evidence type="ECO:0000313" key="1">
    <source>
        <dbReference type="EMBL" id="GBN35638.1"/>
    </source>
</evidence>
<dbReference type="Proteomes" id="UP000499080">
    <property type="component" value="Unassembled WGS sequence"/>
</dbReference>
<name>A0A4Y2N890_ARAVE</name>
<gene>
    <name evidence="1" type="ORF">AVEN_42409_1</name>
</gene>
<dbReference type="EMBL" id="BGPR01286214">
    <property type="protein sequence ID" value="GBN35638.1"/>
    <property type="molecule type" value="Genomic_DNA"/>
</dbReference>
<dbReference type="OrthoDB" id="6413847at2759"/>
<evidence type="ECO:0000313" key="2">
    <source>
        <dbReference type="Proteomes" id="UP000499080"/>
    </source>
</evidence>
<sequence>MDNSALPSEIGKVLIVRDKLFLTSAWIANVPCVSLQRYVTKQDFSRQFLPSVCLLTETEWNQLQCIRKKISES</sequence>